<proteinExistence type="predicted"/>
<organism evidence="2 3">
    <name type="scientific">Apiospora kogelbergensis</name>
    <dbReference type="NCBI Taxonomy" id="1337665"/>
    <lineage>
        <taxon>Eukaryota</taxon>
        <taxon>Fungi</taxon>
        <taxon>Dikarya</taxon>
        <taxon>Ascomycota</taxon>
        <taxon>Pezizomycotina</taxon>
        <taxon>Sordariomycetes</taxon>
        <taxon>Xylariomycetidae</taxon>
        <taxon>Amphisphaeriales</taxon>
        <taxon>Apiosporaceae</taxon>
        <taxon>Apiospora</taxon>
    </lineage>
</organism>
<feature type="region of interest" description="Disordered" evidence="1">
    <location>
        <begin position="53"/>
        <end position="84"/>
    </location>
</feature>
<evidence type="ECO:0000313" key="3">
    <source>
        <dbReference type="Proteomes" id="UP001392437"/>
    </source>
</evidence>
<sequence>MYQQIWRLGTAKALYADGTRPRREREILYGAAAQIGIRSHIQRINTQLRRINAARRRMDEEGRASSSATDKKNDGKTATEAQKT</sequence>
<comment type="caution">
    <text evidence="2">The sequence shown here is derived from an EMBL/GenBank/DDBJ whole genome shotgun (WGS) entry which is preliminary data.</text>
</comment>
<protein>
    <submittedName>
        <fullName evidence="2">Uncharacterized protein</fullName>
    </submittedName>
</protein>
<gene>
    <name evidence="2" type="ORF">PG999_008740</name>
</gene>
<name>A0AAW0QSS2_9PEZI</name>
<keyword evidence="3" id="KW-1185">Reference proteome</keyword>
<feature type="compositionally biased region" description="Basic and acidic residues" evidence="1">
    <location>
        <begin position="56"/>
        <end position="84"/>
    </location>
</feature>
<dbReference type="AlphaFoldDB" id="A0AAW0QSS2"/>
<dbReference type="Proteomes" id="UP001392437">
    <property type="component" value="Unassembled WGS sequence"/>
</dbReference>
<reference evidence="2 3" key="1">
    <citation type="submission" date="2023-01" db="EMBL/GenBank/DDBJ databases">
        <title>Analysis of 21 Apiospora genomes using comparative genomics revels a genus with tremendous synthesis potential of carbohydrate active enzymes and secondary metabolites.</title>
        <authorList>
            <person name="Sorensen T."/>
        </authorList>
    </citation>
    <scope>NUCLEOTIDE SEQUENCE [LARGE SCALE GENOMIC DNA]</scope>
    <source>
        <strain evidence="2 3">CBS 117206</strain>
    </source>
</reference>
<dbReference type="EMBL" id="JAQQWP010000008">
    <property type="protein sequence ID" value="KAK8105381.1"/>
    <property type="molecule type" value="Genomic_DNA"/>
</dbReference>
<accession>A0AAW0QSS2</accession>
<evidence type="ECO:0000256" key="1">
    <source>
        <dbReference type="SAM" id="MobiDB-lite"/>
    </source>
</evidence>
<evidence type="ECO:0000313" key="2">
    <source>
        <dbReference type="EMBL" id="KAK8105381.1"/>
    </source>
</evidence>